<name>A0A2M4DIY0_ANODA</name>
<proteinExistence type="predicted"/>
<protein>
    <submittedName>
        <fullName evidence="1">Putative secreted protein</fullName>
    </submittedName>
</protein>
<sequence>MRPLGVISAGSPLAHSLLYCFISSNSVSLALAVFSQDPRRDTHIHGHGHSTNTEGTPKDMNDLRLVNDALSLSLFRSLLL</sequence>
<accession>A0A2M4DIY0</accession>
<reference evidence="1" key="1">
    <citation type="submission" date="2018-01" db="EMBL/GenBank/DDBJ databases">
        <title>An insight into the sialome of Amazonian anophelines.</title>
        <authorList>
            <person name="Ribeiro J.M."/>
            <person name="Scarpassa V."/>
            <person name="Calvo E."/>
        </authorList>
    </citation>
    <scope>NUCLEOTIDE SEQUENCE</scope>
</reference>
<dbReference type="AlphaFoldDB" id="A0A2M4DIY0"/>
<dbReference type="EMBL" id="GGFL01012940">
    <property type="protein sequence ID" value="MBW77118.1"/>
    <property type="molecule type" value="Transcribed_RNA"/>
</dbReference>
<organism evidence="1">
    <name type="scientific">Anopheles darlingi</name>
    <name type="common">Mosquito</name>
    <dbReference type="NCBI Taxonomy" id="43151"/>
    <lineage>
        <taxon>Eukaryota</taxon>
        <taxon>Metazoa</taxon>
        <taxon>Ecdysozoa</taxon>
        <taxon>Arthropoda</taxon>
        <taxon>Hexapoda</taxon>
        <taxon>Insecta</taxon>
        <taxon>Pterygota</taxon>
        <taxon>Neoptera</taxon>
        <taxon>Endopterygota</taxon>
        <taxon>Diptera</taxon>
        <taxon>Nematocera</taxon>
        <taxon>Culicoidea</taxon>
        <taxon>Culicidae</taxon>
        <taxon>Anophelinae</taxon>
        <taxon>Anopheles</taxon>
    </lineage>
</organism>
<evidence type="ECO:0000313" key="1">
    <source>
        <dbReference type="EMBL" id="MBW77118.1"/>
    </source>
</evidence>